<gene>
    <name evidence="8" type="primary">cbiA</name>
    <name evidence="11" type="ORF">FAD_0799</name>
</gene>
<dbReference type="EC" id="6.3.5.11" evidence="8"/>
<dbReference type="Pfam" id="PF07685">
    <property type="entry name" value="GATase_3"/>
    <property type="match status" value="1"/>
</dbReference>
<dbReference type="GeneID" id="16026019"/>
<feature type="site" description="Increases nucleophilicity of active site Cys" evidence="8">
    <location>
        <position position="427"/>
    </location>
</feature>
<keyword evidence="7 8" id="KW-0315">Glutamine amidotransferase</keyword>
<dbReference type="STRING" id="74969.FAD_0799"/>
<dbReference type="InterPro" id="IPR011698">
    <property type="entry name" value="GATase_3"/>
</dbReference>
<evidence type="ECO:0000256" key="8">
    <source>
        <dbReference type="HAMAP-Rule" id="MF_00027"/>
    </source>
</evidence>
<keyword evidence="3 8" id="KW-0436">Ligase</keyword>
<dbReference type="InterPro" id="IPR027417">
    <property type="entry name" value="P-loop_NTPase"/>
</dbReference>
<dbReference type="InterPro" id="IPR004484">
    <property type="entry name" value="CbiA/CobB_synth"/>
</dbReference>
<dbReference type="NCBIfam" id="NF002204">
    <property type="entry name" value="PRK01077.1"/>
    <property type="match status" value="1"/>
</dbReference>
<comment type="domain">
    <text evidence="8">Comprises of two domains. The C-terminal domain contains the binding site for glutamine and catalyzes the hydrolysis of this substrate to glutamate and ammonia. The N-terminal domain is anticipated to bind ATP and cobyrinate and catalyzes the ultimate synthesis of the diamide product. The ammonia produced via the glutaminase domain is probably translocated to the adjacent domain via a molecular tunnel, where it reacts with an activated intermediate.</text>
</comment>
<reference evidence="11 12" key="1">
    <citation type="submission" date="2011-10" db="EMBL/GenBank/DDBJ databases">
        <title>Metabolic and evolutionary patterns in the extreme acidophile Ferroplasma acidiphilum.</title>
        <authorList>
            <person name="Golyshina O.V."/>
            <person name="Kozyavkin S.A."/>
            <person name="Tatusov R.L."/>
            <person name="Slesarev A.I."/>
            <person name="Golyshin P.N."/>
        </authorList>
    </citation>
    <scope>NUCLEOTIDE SEQUENCE [LARGE SCALE GENOMIC DNA]</scope>
    <source>
        <strain evidence="12">Y</strain>
    </source>
</reference>
<evidence type="ECO:0000259" key="9">
    <source>
        <dbReference type="Pfam" id="PF01656"/>
    </source>
</evidence>
<dbReference type="GO" id="GO:0042242">
    <property type="term" value="F:cobyrinic acid a,c-diamide synthase activity"/>
    <property type="evidence" value="ECO:0007669"/>
    <property type="project" value="UniProtKB-UniRule"/>
</dbReference>
<dbReference type="Pfam" id="PF01656">
    <property type="entry name" value="CbiA"/>
    <property type="match status" value="1"/>
</dbReference>
<dbReference type="CDD" id="cd03130">
    <property type="entry name" value="GATase1_CobB"/>
    <property type="match status" value="1"/>
</dbReference>
<dbReference type="KEGG" id="fai:FAD_0799"/>
<dbReference type="AlphaFoldDB" id="A0A1V0N3G4"/>
<evidence type="ECO:0000259" key="10">
    <source>
        <dbReference type="Pfam" id="PF07685"/>
    </source>
</evidence>
<dbReference type="UniPathway" id="UPA00148">
    <property type="reaction ID" value="UER00231"/>
</dbReference>
<dbReference type="Gene3D" id="3.40.50.300">
    <property type="entry name" value="P-loop containing nucleotide triphosphate hydrolases"/>
    <property type="match status" value="2"/>
</dbReference>
<dbReference type="GO" id="GO:0009236">
    <property type="term" value="P:cobalamin biosynthetic process"/>
    <property type="evidence" value="ECO:0007669"/>
    <property type="project" value="UniProtKB-UniRule"/>
</dbReference>
<dbReference type="HAMAP" id="MF_00027">
    <property type="entry name" value="CobB_CbiA"/>
    <property type="match status" value="1"/>
</dbReference>
<dbReference type="GO" id="GO:0005524">
    <property type="term" value="F:ATP binding"/>
    <property type="evidence" value="ECO:0007669"/>
    <property type="project" value="UniProtKB-UniRule"/>
</dbReference>
<accession>A0A1V0N3G4</accession>
<evidence type="ECO:0000256" key="3">
    <source>
        <dbReference type="ARBA" id="ARBA00022598"/>
    </source>
</evidence>
<comment type="similarity">
    <text evidence="8">Belongs to the CobB/CbiA family.</text>
</comment>
<comment type="cofactor">
    <cofactor evidence="1 8">
        <name>Mg(2+)</name>
        <dbReference type="ChEBI" id="CHEBI:18420"/>
    </cofactor>
</comment>
<evidence type="ECO:0000256" key="6">
    <source>
        <dbReference type="ARBA" id="ARBA00022842"/>
    </source>
</evidence>
<evidence type="ECO:0000256" key="1">
    <source>
        <dbReference type="ARBA" id="ARBA00001946"/>
    </source>
</evidence>
<feature type="domain" description="CobB/CobQ-like glutamine amidotransferase" evidence="10">
    <location>
        <begin position="250"/>
        <end position="433"/>
    </location>
</feature>
<dbReference type="RefSeq" id="WP_009887899.1">
    <property type="nucleotide sequence ID" value="NZ_CP015363.1"/>
</dbReference>
<evidence type="ECO:0000256" key="2">
    <source>
        <dbReference type="ARBA" id="ARBA00022573"/>
    </source>
</evidence>
<keyword evidence="6 8" id="KW-0460">Magnesium</keyword>
<dbReference type="OrthoDB" id="8896at2157"/>
<comment type="catalytic activity">
    <reaction evidence="8">
        <text>cob(II)yrinate + 2 L-glutamine + 2 ATP + 2 H2O = cob(II)yrinate a,c diamide + 2 L-glutamate + 2 ADP + 2 phosphate + 2 H(+)</text>
        <dbReference type="Rhea" id="RHEA:26289"/>
        <dbReference type="ChEBI" id="CHEBI:15377"/>
        <dbReference type="ChEBI" id="CHEBI:15378"/>
        <dbReference type="ChEBI" id="CHEBI:29985"/>
        <dbReference type="ChEBI" id="CHEBI:30616"/>
        <dbReference type="ChEBI" id="CHEBI:43474"/>
        <dbReference type="ChEBI" id="CHEBI:58359"/>
        <dbReference type="ChEBI" id="CHEBI:58537"/>
        <dbReference type="ChEBI" id="CHEBI:58894"/>
        <dbReference type="ChEBI" id="CHEBI:456216"/>
        <dbReference type="EC" id="6.3.5.11"/>
    </reaction>
</comment>
<dbReference type="SUPFAM" id="SSF52540">
    <property type="entry name" value="P-loop containing nucleoside triphosphate hydrolases"/>
    <property type="match status" value="1"/>
</dbReference>
<evidence type="ECO:0000313" key="11">
    <source>
        <dbReference type="EMBL" id="ARD84700.1"/>
    </source>
</evidence>
<dbReference type="PANTHER" id="PTHR43873">
    <property type="entry name" value="COBYRINATE A,C-DIAMIDE SYNTHASE"/>
    <property type="match status" value="1"/>
</dbReference>
<evidence type="ECO:0000313" key="12">
    <source>
        <dbReference type="Proteomes" id="UP000192050"/>
    </source>
</evidence>
<proteinExistence type="inferred from homology"/>
<dbReference type="CDD" id="cd05388">
    <property type="entry name" value="CobB_N"/>
    <property type="match status" value="1"/>
</dbReference>
<keyword evidence="5 8" id="KW-0067">ATP-binding</keyword>
<keyword evidence="4 8" id="KW-0547">Nucleotide-binding</keyword>
<dbReference type="NCBIfam" id="TIGR00379">
    <property type="entry name" value="cobB"/>
    <property type="match status" value="1"/>
</dbReference>
<comment type="pathway">
    <text evidence="8">Cofactor biosynthesis; adenosylcobalamin biosynthesis; cob(II)yrinate a,c-diamide from sirohydrochlorin (anaerobic route): step 10/10.</text>
</comment>
<evidence type="ECO:0000256" key="5">
    <source>
        <dbReference type="ARBA" id="ARBA00022840"/>
    </source>
</evidence>
<evidence type="ECO:0000256" key="7">
    <source>
        <dbReference type="ARBA" id="ARBA00022962"/>
    </source>
</evidence>
<comment type="miscellaneous">
    <text evidence="8">The a and c carboxylates of cobyrinate are activated for nucleophilic attack via formation of a phosphorylated intermediate by ATP. CbiA catalyzes first the amidation of the c-carboxylate, and then that of the a-carboxylate.</text>
</comment>
<feature type="domain" description="CobQ/CobB/MinD/ParA nucleotide binding" evidence="9">
    <location>
        <begin position="6"/>
        <end position="187"/>
    </location>
</feature>
<evidence type="ECO:0000256" key="4">
    <source>
        <dbReference type="ARBA" id="ARBA00022741"/>
    </source>
</evidence>
<dbReference type="InterPro" id="IPR002586">
    <property type="entry name" value="CobQ/CobB/MinD/ParA_Nub-bd_dom"/>
</dbReference>
<dbReference type="InterPro" id="IPR029062">
    <property type="entry name" value="Class_I_gatase-like"/>
</dbReference>
<organism evidence="11 12">
    <name type="scientific">Ferroplasma acidiphilum</name>
    <dbReference type="NCBI Taxonomy" id="74969"/>
    <lineage>
        <taxon>Archaea</taxon>
        <taxon>Methanobacteriati</taxon>
        <taxon>Thermoplasmatota</taxon>
        <taxon>Thermoplasmata</taxon>
        <taxon>Thermoplasmatales</taxon>
        <taxon>Ferroplasmaceae</taxon>
        <taxon>Ferroplasma</taxon>
    </lineage>
</organism>
<sequence length="453" mass="49909">MGIKGLMIAAPSSGTGKTTVSIGIMKALTDMGLKVQPFKVGPDYIDTGFHYFASGNESHNLDSVMGSNNTVKEIYYHNSEGKDISIIEGVMGLFDGKAGNSLKGSSFEISRILGIPIVMVIDISASGRSAAAVVKGFRDFDKRALLKGVILNRAGSDYHCSMVKEAIETTTGIKVLGCIKRNNELKLGSRYLGLVTAAENQINDAYLKNLSSLIRKSIDLEQIVKISSTASKPSKYKPVIYNRREKEKCTIGIAYNKAFTFYYPENIELLKKFGAKIIYFDPVIDRKLPHMDGIYIGGGYPELYAGELSGNSALLAEIKEKIDDGMPVFAECGGYMYLSESINYGDAEYPMVGAIPARTHMEGLSLGYRKIYPAAPGEILKEGEKAMGHEFHYSRIVFNKSHSEAYKFENGKSEGYSSKNILSGYAHLYFPSNQNVPKRFVKQCVEYKNKTVE</sequence>
<dbReference type="PANTHER" id="PTHR43873:SF1">
    <property type="entry name" value="COBYRINATE A,C-DIAMIDE SYNTHASE"/>
    <property type="match status" value="1"/>
</dbReference>
<protein>
    <recommendedName>
        <fullName evidence="8">Cobyrinate a,c-diamide synthase</fullName>
        <ecNumber evidence="8">6.3.5.11</ecNumber>
    </recommendedName>
    <alternativeName>
        <fullName evidence="8">Cobyrinic acid a,c-diamide synthetase</fullName>
    </alternativeName>
</protein>
<feature type="active site" description="Nucleophile" evidence="8">
    <location>
        <position position="332"/>
    </location>
</feature>
<dbReference type="PROSITE" id="PS51274">
    <property type="entry name" value="GATASE_COBBQ"/>
    <property type="match status" value="1"/>
</dbReference>
<dbReference type="Proteomes" id="UP000192050">
    <property type="component" value="Chromosome"/>
</dbReference>
<dbReference type="EMBL" id="CP015363">
    <property type="protein sequence ID" value="ARD84700.1"/>
    <property type="molecule type" value="Genomic_DNA"/>
</dbReference>
<keyword evidence="12" id="KW-1185">Reference proteome</keyword>
<dbReference type="SUPFAM" id="SSF52317">
    <property type="entry name" value="Class I glutamine amidotransferase-like"/>
    <property type="match status" value="1"/>
</dbReference>
<comment type="function">
    <text evidence="8">Catalyzes the ATP-dependent amidation of the two carboxylate groups at positions a and c of cobyrinate, using either L-glutamine or ammonia as the nitrogen source.</text>
</comment>
<dbReference type="Gene3D" id="3.40.50.880">
    <property type="match status" value="1"/>
</dbReference>
<keyword evidence="2 8" id="KW-0169">Cobalamin biosynthesis</keyword>
<name>A0A1V0N3G4_9ARCH</name>